<name>A0AAD9X1U2_9ROSI</name>
<feature type="compositionally biased region" description="Acidic residues" evidence="1">
    <location>
        <begin position="1"/>
        <end position="10"/>
    </location>
</feature>
<reference evidence="2" key="1">
    <citation type="journal article" date="2023" name="Plant J.">
        <title>Genome sequences and population genomics provide insights into the demographic history, inbreeding, and mutation load of two 'living fossil' tree species of Dipteronia.</title>
        <authorList>
            <person name="Feng Y."/>
            <person name="Comes H.P."/>
            <person name="Chen J."/>
            <person name="Zhu S."/>
            <person name="Lu R."/>
            <person name="Zhang X."/>
            <person name="Li P."/>
            <person name="Qiu J."/>
            <person name="Olsen K.M."/>
            <person name="Qiu Y."/>
        </authorList>
    </citation>
    <scope>NUCLEOTIDE SEQUENCE</scope>
    <source>
        <strain evidence="2">KIB01</strain>
    </source>
</reference>
<proteinExistence type="predicted"/>
<comment type="caution">
    <text evidence="2">The sequence shown here is derived from an EMBL/GenBank/DDBJ whole genome shotgun (WGS) entry which is preliminary data.</text>
</comment>
<keyword evidence="3" id="KW-1185">Reference proteome</keyword>
<accession>A0AAD9X1U2</accession>
<organism evidence="2 3">
    <name type="scientific">Dipteronia dyeriana</name>
    <dbReference type="NCBI Taxonomy" id="168575"/>
    <lineage>
        <taxon>Eukaryota</taxon>
        <taxon>Viridiplantae</taxon>
        <taxon>Streptophyta</taxon>
        <taxon>Embryophyta</taxon>
        <taxon>Tracheophyta</taxon>
        <taxon>Spermatophyta</taxon>
        <taxon>Magnoliopsida</taxon>
        <taxon>eudicotyledons</taxon>
        <taxon>Gunneridae</taxon>
        <taxon>Pentapetalae</taxon>
        <taxon>rosids</taxon>
        <taxon>malvids</taxon>
        <taxon>Sapindales</taxon>
        <taxon>Sapindaceae</taxon>
        <taxon>Hippocastanoideae</taxon>
        <taxon>Acereae</taxon>
        <taxon>Dipteronia</taxon>
    </lineage>
</organism>
<dbReference type="Proteomes" id="UP001280121">
    <property type="component" value="Unassembled WGS sequence"/>
</dbReference>
<evidence type="ECO:0000256" key="1">
    <source>
        <dbReference type="SAM" id="MobiDB-lite"/>
    </source>
</evidence>
<protein>
    <submittedName>
        <fullName evidence="2">Uncharacterized protein</fullName>
    </submittedName>
</protein>
<dbReference type="AlphaFoldDB" id="A0AAD9X1U2"/>
<evidence type="ECO:0000313" key="3">
    <source>
        <dbReference type="Proteomes" id="UP001280121"/>
    </source>
</evidence>
<gene>
    <name evidence="2" type="ORF">Ddye_018537</name>
</gene>
<feature type="region of interest" description="Disordered" evidence="1">
    <location>
        <begin position="1"/>
        <end position="37"/>
    </location>
</feature>
<evidence type="ECO:0000313" key="2">
    <source>
        <dbReference type="EMBL" id="KAK2651048.1"/>
    </source>
</evidence>
<sequence length="104" mass="11546">MQPPEGEDNEQALHAQQHVPDPTENLEPPNFLHHVSPYPNPIAKWLSPKETHAKLQKNQLFSKVDDQVILGITSQLDALARNVMQVANVVDGSGYQGELDEVNS</sequence>
<dbReference type="EMBL" id="JANJYI010000005">
    <property type="protein sequence ID" value="KAK2651048.1"/>
    <property type="molecule type" value="Genomic_DNA"/>
</dbReference>